<dbReference type="InterPro" id="IPR036900">
    <property type="entry name" value="A-D-PHexomutase_C_sf"/>
</dbReference>
<dbReference type="Gene3D" id="3.30.310.50">
    <property type="entry name" value="Alpha-D-phosphohexomutase, C-terminal domain"/>
    <property type="match status" value="1"/>
</dbReference>
<evidence type="ECO:0000259" key="4">
    <source>
        <dbReference type="Pfam" id="PF02880"/>
    </source>
</evidence>
<proteinExistence type="predicted"/>
<protein>
    <recommendedName>
        <fullName evidence="4">Alpha-D-phosphohexomutase alpha/beta/alpha domain-containing protein</fullName>
    </recommendedName>
</protein>
<evidence type="ECO:0000256" key="3">
    <source>
        <dbReference type="ARBA" id="ARBA00023235"/>
    </source>
</evidence>
<dbReference type="InterPro" id="IPR016055">
    <property type="entry name" value="A-D-PHexomutase_a/b/a-I/II/III"/>
</dbReference>
<dbReference type="Gene3D" id="3.40.120.10">
    <property type="entry name" value="Alpha-D-Glucose-1,6-Bisphosphate, subunit A, domain 3"/>
    <property type="match status" value="1"/>
</dbReference>
<comment type="caution">
    <text evidence="5">The sequence shown here is derived from an EMBL/GenBank/DDBJ whole genome shotgun (WGS) entry which is preliminary data.</text>
</comment>
<dbReference type="GO" id="GO:0005975">
    <property type="term" value="P:carbohydrate metabolic process"/>
    <property type="evidence" value="ECO:0007669"/>
    <property type="project" value="InterPro"/>
</dbReference>
<dbReference type="GO" id="GO:0004614">
    <property type="term" value="F:phosphoglucomutase activity"/>
    <property type="evidence" value="ECO:0007669"/>
    <property type="project" value="InterPro"/>
</dbReference>
<keyword evidence="2" id="KW-0460">Magnesium</keyword>
<name>A0A3S5FBV8_9PLAT</name>
<dbReference type="GO" id="GO:0046872">
    <property type="term" value="F:metal ion binding"/>
    <property type="evidence" value="ECO:0007669"/>
    <property type="project" value="UniProtKB-KW"/>
</dbReference>
<keyword evidence="1" id="KW-0479">Metal-binding</keyword>
<evidence type="ECO:0000313" key="6">
    <source>
        <dbReference type="Proteomes" id="UP000784294"/>
    </source>
</evidence>
<dbReference type="Pfam" id="PF02880">
    <property type="entry name" value="PGM_PMM_III"/>
    <property type="match status" value="1"/>
</dbReference>
<reference evidence="5" key="1">
    <citation type="submission" date="2018-11" db="EMBL/GenBank/DDBJ databases">
        <authorList>
            <consortium name="Pathogen Informatics"/>
        </authorList>
    </citation>
    <scope>NUCLEOTIDE SEQUENCE</scope>
</reference>
<dbReference type="PANTHER" id="PTHR22573:SF2">
    <property type="entry name" value="PHOSPHOGLUCOMUTASE"/>
    <property type="match status" value="1"/>
</dbReference>
<dbReference type="SUPFAM" id="SSF55957">
    <property type="entry name" value="Phosphoglucomutase, C-terminal domain"/>
    <property type="match status" value="1"/>
</dbReference>
<dbReference type="PANTHER" id="PTHR22573">
    <property type="entry name" value="PHOSPHOHEXOMUTASE FAMILY MEMBER"/>
    <property type="match status" value="1"/>
</dbReference>
<evidence type="ECO:0000256" key="2">
    <source>
        <dbReference type="ARBA" id="ARBA00022842"/>
    </source>
</evidence>
<dbReference type="Pfam" id="PF24947">
    <property type="entry name" value="PGM1_C_vert_fung"/>
    <property type="match status" value="1"/>
</dbReference>
<accession>A0A3S5FBV8</accession>
<organism evidence="5 6">
    <name type="scientific">Protopolystoma xenopodis</name>
    <dbReference type="NCBI Taxonomy" id="117903"/>
    <lineage>
        <taxon>Eukaryota</taxon>
        <taxon>Metazoa</taxon>
        <taxon>Spiralia</taxon>
        <taxon>Lophotrochozoa</taxon>
        <taxon>Platyhelminthes</taxon>
        <taxon>Monogenea</taxon>
        <taxon>Polyopisthocotylea</taxon>
        <taxon>Polystomatidea</taxon>
        <taxon>Polystomatidae</taxon>
        <taxon>Protopolystoma</taxon>
    </lineage>
</organism>
<evidence type="ECO:0000256" key="1">
    <source>
        <dbReference type="ARBA" id="ARBA00022723"/>
    </source>
</evidence>
<dbReference type="Proteomes" id="UP000784294">
    <property type="component" value="Unassembled WGS sequence"/>
</dbReference>
<dbReference type="OrthoDB" id="2291at2759"/>
<dbReference type="InterPro" id="IPR005846">
    <property type="entry name" value="A-D-PHexomutase_a/b/a-III"/>
</dbReference>
<feature type="domain" description="Alpha-D-phosphohexomutase alpha/beta/alpha" evidence="4">
    <location>
        <begin position="1"/>
        <end position="41"/>
    </location>
</feature>
<gene>
    <name evidence="5" type="ORF">PXEA_LOCUS2035</name>
</gene>
<keyword evidence="3" id="KW-0413">Isomerase</keyword>
<dbReference type="SUPFAM" id="SSF53738">
    <property type="entry name" value="Phosphoglucomutase, first 3 domains"/>
    <property type="match status" value="1"/>
</dbReference>
<dbReference type="InterPro" id="IPR045244">
    <property type="entry name" value="PGM"/>
</dbReference>
<dbReference type="AlphaFoldDB" id="A0A3S5FBV8"/>
<evidence type="ECO:0000313" key="5">
    <source>
        <dbReference type="EMBL" id="VEL08595.1"/>
    </source>
</evidence>
<sequence>MDAGLCSLCGEESFGTGSNHIREKDGLWALLAWLSILSVRRSHDLKTAEVEVLMREHWSRFGRHFFTRYDFEDCESTHGNEIMRRLDALLADPKTVGRSYSIDGIDYSISKIDNYTYTDPVDKTVSKNQHKILQY</sequence>
<dbReference type="EMBL" id="CAAALY010004333">
    <property type="protein sequence ID" value="VEL08595.1"/>
    <property type="molecule type" value="Genomic_DNA"/>
</dbReference>
<keyword evidence="6" id="KW-1185">Reference proteome</keyword>
<dbReference type="GO" id="GO:0005829">
    <property type="term" value="C:cytosol"/>
    <property type="evidence" value="ECO:0007669"/>
    <property type="project" value="TreeGrafter"/>
</dbReference>